<evidence type="ECO:0000313" key="9">
    <source>
        <dbReference type="Proteomes" id="UP001244341"/>
    </source>
</evidence>
<feature type="compositionally biased region" description="Acidic residues" evidence="6">
    <location>
        <begin position="764"/>
        <end position="775"/>
    </location>
</feature>
<feature type="region of interest" description="Disordered" evidence="6">
    <location>
        <begin position="1177"/>
        <end position="1645"/>
    </location>
</feature>
<dbReference type="InterPro" id="IPR011011">
    <property type="entry name" value="Znf_FYVE_PHD"/>
</dbReference>
<dbReference type="Gene3D" id="2.30.30.1150">
    <property type="match status" value="1"/>
</dbReference>
<feature type="region of interest" description="Disordered" evidence="6">
    <location>
        <begin position="646"/>
        <end position="789"/>
    </location>
</feature>
<dbReference type="PROSITE" id="PS51543">
    <property type="entry name" value="FYRC"/>
    <property type="match status" value="1"/>
</dbReference>
<feature type="compositionally biased region" description="Low complexity" evidence="6">
    <location>
        <begin position="749"/>
        <end position="763"/>
    </location>
</feature>
<feature type="compositionally biased region" description="Low complexity" evidence="6">
    <location>
        <begin position="1859"/>
        <end position="1893"/>
    </location>
</feature>
<gene>
    <name evidence="8" type="ORF">OEZ85_003088</name>
</gene>
<feature type="compositionally biased region" description="Low complexity" evidence="6">
    <location>
        <begin position="181"/>
        <end position="206"/>
    </location>
</feature>
<evidence type="ECO:0000256" key="4">
    <source>
        <dbReference type="PROSITE-ProRule" id="PRU00146"/>
    </source>
</evidence>
<dbReference type="Proteomes" id="UP001244341">
    <property type="component" value="Chromosome 5b"/>
</dbReference>
<keyword evidence="2 4" id="KW-0863">Zinc-finger</keyword>
<feature type="compositionally biased region" description="Polar residues" evidence="6">
    <location>
        <begin position="1395"/>
        <end position="1409"/>
    </location>
</feature>
<feature type="compositionally biased region" description="Low complexity" evidence="6">
    <location>
        <begin position="683"/>
        <end position="702"/>
    </location>
</feature>
<feature type="compositionally biased region" description="Low complexity" evidence="6">
    <location>
        <begin position="646"/>
        <end position="674"/>
    </location>
</feature>
<feature type="compositionally biased region" description="Low complexity" evidence="6">
    <location>
        <begin position="968"/>
        <end position="983"/>
    </location>
</feature>
<feature type="compositionally biased region" description="Acidic residues" evidence="6">
    <location>
        <begin position="1712"/>
        <end position="1736"/>
    </location>
</feature>
<dbReference type="PANTHER" id="PTHR47162:SF10">
    <property type="entry name" value="METHYL-CPG-BINDING DOMAIN-CONTAINING PROTEIN 9 ISOFORM X1"/>
    <property type="match status" value="1"/>
</dbReference>
<dbReference type="InterPro" id="IPR003889">
    <property type="entry name" value="FYrich_C"/>
</dbReference>
<evidence type="ECO:0000313" key="8">
    <source>
        <dbReference type="EMBL" id="WIA14571.1"/>
    </source>
</evidence>
<feature type="domain" description="PHD-type" evidence="7">
    <location>
        <begin position="794"/>
        <end position="844"/>
    </location>
</feature>
<feature type="compositionally biased region" description="Basic residues" evidence="6">
    <location>
        <begin position="1313"/>
        <end position="1329"/>
    </location>
</feature>
<dbReference type="Pfam" id="PF05965">
    <property type="entry name" value="FYRC"/>
    <property type="match status" value="1"/>
</dbReference>
<proteinExistence type="predicted"/>
<keyword evidence="9" id="KW-1185">Reference proteome</keyword>
<feature type="compositionally biased region" description="Low complexity" evidence="6">
    <location>
        <begin position="1273"/>
        <end position="1299"/>
    </location>
</feature>
<accession>A0ABY8U296</accession>
<dbReference type="CDD" id="cd15515">
    <property type="entry name" value="PHD1_KDM5A_like"/>
    <property type="match status" value="1"/>
</dbReference>
<evidence type="ECO:0000256" key="2">
    <source>
        <dbReference type="ARBA" id="ARBA00022771"/>
    </source>
</evidence>
<dbReference type="InterPro" id="IPR001965">
    <property type="entry name" value="Znf_PHD"/>
</dbReference>
<feature type="compositionally biased region" description="Acidic residues" evidence="6">
    <location>
        <begin position="1332"/>
        <end position="1342"/>
    </location>
</feature>
<feature type="compositionally biased region" description="Low complexity" evidence="6">
    <location>
        <begin position="1411"/>
        <end position="1427"/>
    </location>
</feature>
<evidence type="ECO:0000256" key="1">
    <source>
        <dbReference type="ARBA" id="ARBA00022723"/>
    </source>
</evidence>
<keyword evidence="5" id="KW-0175">Coiled coil</keyword>
<dbReference type="SUPFAM" id="SSF57903">
    <property type="entry name" value="FYVE/PHD zinc finger"/>
    <property type="match status" value="1"/>
</dbReference>
<dbReference type="InterPro" id="IPR019787">
    <property type="entry name" value="Znf_PHD-finger"/>
</dbReference>
<feature type="compositionally biased region" description="Low complexity" evidence="6">
    <location>
        <begin position="1250"/>
        <end position="1264"/>
    </location>
</feature>
<feature type="compositionally biased region" description="Low complexity" evidence="6">
    <location>
        <begin position="2315"/>
        <end position="2324"/>
    </location>
</feature>
<sequence length="2552" mass="271976">MQKDGLSLPLQLKNGVAVEALGAVDPRPTFSTPLSLMTPGFRAVFKDAAAGTFVSEIKSPPGAKHPQFVVSLVADPQALAAIAEHHSSAAAGRTSVPGLSEQQQHSEGANSLKGCWGKAMFGLADADVLALLEALPGADATPNYQFVDERGGWDKEREFLAKGRWAKRSTLQAGMKKPAGKTKQQGQGQAGSPAAAARAALSTAAPGDGGGAAAAAPRSGTAAAGVSRKRPLSGGGGGASGGGGAAAAAASDSVLFAPAAASKRYKGMPKEEREVAGAVDHVLDKMIRKLEVWWGHETARESKKVEKAQARAAAQEAKKAAKEAAKAEGAAAAGPDAAAAGAAVQEIFGAVSGATFDTASMKAAQLRDLRTATPYVDITTWPEAARRYLAAAATATFLAQGEPKSVATGSSAKELDLPGHLRCMEAQDWAQYLCGGLNMKDLVSRVALLPQGSSETAAECLMMLDDASALAAAEQQVQQLAKAQQQQQQQDGASGADAMQIDAAGGEQQPGSSSAEQQLLGRRLLQALVAVWGDKSKNSSGTRMCFYAQELNPKLGRARGLDLHSVAARLEQGLYAATGTPLQALAADVVLACDLWRDAFNTFDMSREEGFRTADSRLADAVEERLQQLLADAAAGSNLAAAAGLVQEQQGPGSSSGPEGQAEAAAAAAAAVGEAGQGGGAEGQPEAAAATAEGQGAAGAAADAMDVDGTEPQQQQQQQQPAASPAAAPAPSQQQQQHVPSTSNNPSPQRQQQQQDVAPAEGNAEPEAEPEEAEEAEHTDPHGLQDPKRPYNPLAGCRVCWKEDDKAKLLLCDGCNDEYHCYCVTPALLDVPEGDWYCPLAGSSSSSDAAAWSRPGMCYIRELVGTAQRLGAVAYGAWPAAARLDLLVLLCEMLAASNTGRRFVEERMEAKREAKRRMAEARQRLNRAKKEAADAAKAAAKEARAAAKKGGGSAAAAASGGKAEGAAEESTGKPSNSAAGSSAKGKGKKALAAAAAAAAAGAKATHLMLLADSWRMGWQIWALPAQHPGLVKTWPQVWYRFLGLEASKRPGLPTRVQKDRAQELAWRAQAAGKDVSEQQQHLLQQLRKQQQQRLAMQVLPRKRQRQEVHYADYEDGDEFDFEDDEEEQQQQQQGSRRQAALYGSRRSSRDRQQQQQQQQQLDDALLMRSGRAAARAAAAAITQQSRGQDAPAASRRRVTSDDEFDYEEEVEEEEEDDDAAAAAAAAEQEQRDAELAAALAAQEGGHYPRRAAAVAATRAMAATAHHPVPQQQSTRSGRAATRGSGRQQPAAKQKQAAGKAKSKQGQKKAAAGQKKKPAGKKRGRLHHKHSDSEDEDEFSEELSDVHSELEDEVSSDDAADQQQQQQQEEAAAAAAAAVSPPAAAAAGRKKLVLKGSTNPGQHSAPADSSKQQEQQQQQQQQQEEAAANPTTGAAQPVVLKSKKRTPEEQAQLQSFMAANHKKHLQEEREQRQKLAAAAAQRQRIKELAAQQREAARQHQQQLAAREAAGWQPDRAWRGVLTPSSEGSRLSLKDDGCQQQQQQQQLHDQQHQQHWQGSAPPMPVEPWQQQQQEWSPVRSIDRAAAVRSSTSALQPAAAMRSSTEMRRSMERRAASASPERAMRRSLRSSGGGLPHGSQRTRDVSPGKAYLQDRQAMLAANRMAKLDYEQRLHANTKRSPTRRAAASSPPARSHAFGTGHLAAVQQQQQCALGEEGDSDYEDYEDQYEGEGCSDEQGDSEAAADRSPSPVKDQQPASSAAAAAAAAYGAESMLATARFWAQQHEADRRHASSTAMIQQLRQQSLERNTTSSGGYVISTAPDEVIEGFCDSLRFTETLNLDLDDTLRSDAGVVSPAGFEGEQQQQQQQQHQLEPGALLELQQAEQQQQHEQQQQQHVAMQEDEEAVPRWSPRPSWAAAGLGGYRWDALSSSSSSDDGSAAAALPCEQLVQQHEALQRQQQLACLPRRDKALAADPRHQAQQARLAIRGMAGGSDDETDAEEQRALALQFEQPAKKGDPNSIINVLETAQDAELDLLLLQQAQERVNMQQEAVRMARELDQQQLLALLQQQQQAAAQEQVEQSAGLFQRVTKGVLDDAFGQLKELADAQAQLSALNRHVEAIMLGYAVQALQAGSKARQAAIHQQALKEQQEAAAEQQQLLGMVSSYALSASEVSSEELLDDEVELVMPEDEQQLEVEHTQAAAAAAAAEVDVHLGLEEAAPRHQLHSQEEDLQQQQQVLAEEQQYTIDFSSSSITGAAAAAATAEDALDIEEDEDEASAAAAAVGLPLSSARAADGSDSSSAAADDDEEFDWPDTQQLSAAPPAAALPRRRTPSPPPPLVDDSPQHTIEYITAALSQPATLGEEDPGTSGSLPNVTLLPDIITAGEEPPLSLAGYLWLERDFKPEWSQLADGRDSDERHIWHKALYDAANQALGQAYEAAGRLQLHPAVEAASGEPRAVRPLPPQPQLAAQVAGRVAGWAKQRVRDELGLDKMLGEDAQRVRDQLGLDRMLGEDAQEAERSWADRRAAQAEVALAVEAAIWEGLLQDTAAVLAAM</sequence>
<protein>
    <recommendedName>
        <fullName evidence="7">PHD-type domain-containing protein</fullName>
    </recommendedName>
</protein>
<dbReference type="EMBL" id="CP126212">
    <property type="protein sequence ID" value="WIA14571.1"/>
    <property type="molecule type" value="Genomic_DNA"/>
</dbReference>
<feature type="region of interest" description="Disordered" evidence="6">
    <location>
        <begin position="164"/>
        <end position="244"/>
    </location>
</feature>
<feature type="region of interest" description="Disordered" evidence="6">
    <location>
        <begin position="949"/>
        <end position="983"/>
    </location>
</feature>
<evidence type="ECO:0000256" key="3">
    <source>
        <dbReference type="ARBA" id="ARBA00022833"/>
    </source>
</evidence>
<dbReference type="PANTHER" id="PTHR47162">
    <property type="entry name" value="OS02G0192300 PROTEIN"/>
    <property type="match status" value="1"/>
</dbReference>
<feature type="coiled-coil region" evidence="5">
    <location>
        <begin position="904"/>
        <end position="946"/>
    </location>
</feature>
<feature type="compositionally biased region" description="Basic and acidic residues" evidence="6">
    <location>
        <begin position="776"/>
        <end position="789"/>
    </location>
</feature>
<feature type="compositionally biased region" description="Polar residues" evidence="6">
    <location>
        <begin position="738"/>
        <end position="748"/>
    </location>
</feature>
<name>A0ABY8U296_TETOB</name>
<feature type="compositionally biased region" description="Low complexity" evidence="6">
    <location>
        <begin position="1473"/>
        <end position="1508"/>
    </location>
</feature>
<evidence type="ECO:0000259" key="7">
    <source>
        <dbReference type="PROSITE" id="PS50016"/>
    </source>
</evidence>
<evidence type="ECO:0000256" key="5">
    <source>
        <dbReference type="SAM" id="Coils"/>
    </source>
</evidence>
<feature type="compositionally biased region" description="Acidic residues" evidence="6">
    <location>
        <begin position="1201"/>
        <end position="1219"/>
    </location>
</feature>
<feature type="compositionally biased region" description="Low complexity" evidence="6">
    <location>
        <begin position="1360"/>
        <end position="1386"/>
    </location>
</feature>
<feature type="compositionally biased region" description="Basic and acidic residues" evidence="6">
    <location>
        <begin position="1602"/>
        <end position="1612"/>
    </location>
</feature>
<reference evidence="8 9" key="1">
    <citation type="submission" date="2023-05" db="EMBL/GenBank/DDBJ databases">
        <title>A 100% complete, gapless, phased diploid assembly of the Scenedesmus obliquus UTEX 3031 genome.</title>
        <authorList>
            <person name="Biondi T.C."/>
            <person name="Hanschen E.R."/>
            <person name="Kwon T."/>
            <person name="Eng W."/>
            <person name="Kruse C.P.S."/>
            <person name="Koehler S.I."/>
            <person name="Kunde Y."/>
            <person name="Gleasner C.D."/>
            <person name="You Mak K.T."/>
            <person name="Polle J."/>
            <person name="Hovde B.T."/>
            <person name="Starkenburg S.R."/>
        </authorList>
    </citation>
    <scope>NUCLEOTIDE SEQUENCE [LARGE SCALE GENOMIC DNA]</scope>
    <source>
        <strain evidence="8 9">DOE0152z</strain>
    </source>
</reference>
<feature type="compositionally biased region" description="Low complexity" evidence="6">
    <location>
        <begin position="2287"/>
        <end position="2300"/>
    </location>
</feature>
<feature type="region of interest" description="Disordered" evidence="6">
    <location>
        <begin position="1848"/>
        <end position="1910"/>
    </location>
</feature>
<keyword evidence="3" id="KW-0862">Zinc</keyword>
<feature type="region of interest" description="Disordered" evidence="6">
    <location>
        <begin position="2287"/>
        <end position="2341"/>
    </location>
</feature>
<feature type="compositionally biased region" description="Low complexity" evidence="6">
    <location>
        <begin position="712"/>
        <end position="737"/>
    </location>
</feature>
<organism evidence="8 9">
    <name type="scientific">Tetradesmus obliquus</name>
    <name type="common">Green alga</name>
    <name type="synonym">Acutodesmus obliquus</name>
    <dbReference type="NCBI Taxonomy" id="3088"/>
    <lineage>
        <taxon>Eukaryota</taxon>
        <taxon>Viridiplantae</taxon>
        <taxon>Chlorophyta</taxon>
        <taxon>core chlorophytes</taxon>
        <taxon>Chlorophyceae</taxon>
        <taxon>CS clade</taxon>
        <taxon>Sphaeropleales</taxon>
        <taxon>Scenedesmaceae</taxon>
        <taxon>Tetradesmus</taxon>
    </lineage>
</organism>
<dbReference type="InterPro" id="IPR025486">
    <property type="entry name" value="DUF4378"/>
</dbReference>
<dbReference type="Pfam" id="PF14309">
    <property type="entry name" value="DUF4378"/>
    <property type="match status" value="1"/>
</dbReference>
<dbReference type="Pfam" id="PF00628">
    <property type="entry name" value="PHD"/>
    <property type="match status" value="1"/>
</dbReference>
<feature type="region of interest" description="Disordered" evidence="6">
    <location>
        <begin position="1120"/>
        <end position="1162"/>
    </location>
</feature>
<feature type="compositionally biased region" description="Low complexity" evidence="6">
    <location>
        <begin position="1537"/>
        <end position="1555"/>
    </location>
</feature>
<dbReference type="SMART" id="SM00249">
    <property type="entry name" value="PHD"/>
    <property type="match status" value="1"/>
</dbReference>
<feature type="compositionally biased region" description="Low complexity" evidence="6">
    <location>
        <begin position="1680"/>
        <end position="1691"/>
    </location>
</feature>
<feature type="coiled-coil region" evidence="5">
    <location>
        <begin position="300"/>
        <end position="330"/>
    </location>
</feature>
<feature type="region of interest" description="Disordered" evidence="6">
    <location>
        <begin position="1670"/>
        <end position="1755"/>
    </location>
</feature>
<feature type="compositionally biased region" description="Acidic residues" evidence="6">
    <location>
        <begin position="1349"/>
        <end position="1359"/>
    </location>
</feature>
<feature type="compositionally biased region" description="Low complexity" evidence="6">
    <location>
        <begin position="1564"/>
        <end position="1576"/>
    </location>
</feature>
<feature type="compositionally biased region" description="Gly residues" evidence="6">
    <location>
        <begin position="233"/>
        <end position="244"/>
    </location>
</feature>
<keyword evidence="1" id="KW-0479">Metal-binding</keyword>
<dbReference type="PROSITE" id="PS50016">
    <property type="entry name" value="ZF_PHD_2"/>
    <property type="match status" value="1"/>
</dbReference>
<evidence type="ECO:0000256" key="6">
    <source>
        <dbReference type="SAM" id="MobiDB-lite"/>
    </source>
</evidence>
<feature type="compositionally biased region" description="Low complexity" evidence="6">
    <location>
        <begin position="213"/>
        <end position="225"/>
    </location>
</feature>